<dbReference type="InterPro" id="IPR010095">
    <property type="entry name" value="Cas12f1-like_TNB"/>
</dbReference>
<evidence type="ECO:0000256" key="1">
    <source>
        <dbReference type="ARBA" id="ARBA00008761"/>
    </source>
</evidence>
<evidence type="ECO:0000256" key="6">
    <source>
        <dbReference type="ARBA" id="ARBA00023125"/>
    </source>
</evidence>
<evidence type="ECO:0000256" key="3">
    <source>
        <dbReference type="ARBA" id="ARBA00022578"/>
    </source>
</evidence>
<evidence type="ECO:0000256" key="7">
    <source>
        <dbReference type="ARBA" id="ARBA00023172"/>
    </source>
</evidence>
<dbReference type="EMBL" id="CP038441">
    <property type="protein sequence ID" value="QJT22491.1"/>
    <property type="molecule type" value="Genomic_DNA"/>
</dbReference>
<dbReference type="GO" id="GO:0046872">
    <property type="term" value="F:metal ion binding"/>
    <property type="evidence" value="ECO:0007669"/>
    <property type="project" value="UniProtKB-KW"/>
</dbReference>
<evidence type="ECO:0000259" key="11">
    <source>
        <dbReference type="Pfam" id="PF12323"/>
    </source>
</evidence>
<evidence type="ECO:0000259" key="10">
    <source>
        <dbReference type="Pfam" id="PF07282"/>
    </source>
</evidence>
<evidence type="ECO:0000256" key="5">
    <source>
        <dbReference type="ARBA" id="ARBA00022833"/>
    </source>
</evidence>
<dbReference type="Pfam" id="PF07282">
    <property type="entry name" value="Cas12f1-like_TNB"/>
    <property type="match status" value="1"/>
</dbReference>
<evidence type="ECO:0000313" key="12">
    <source>
        <dbReference type="EMBL" id="QJT22491.1"/>
    </source>
</evidence>
<keyword evidence="6" id="KW-0238">DNA-binding</keyword>
<dbReference type="GO" id="GO:0032196">
    <property type="term" value="P:transposition"/>
    <property type="evidence" value="ECO:0007669"/>
    <property type="project" value="UniProtKB-KW"/>
</dbReference>
<dbReference type="NCBIfam" id="TIGR01766">
    <property type="entry name" value="IS200/IS605 family accessory protein TnpB-like domain"/>
    <property type="match status" value="1"/>
</dbReference>
<dbReference type="GO" id="GO:0006310">
    <property type="term" value="P:DNA recombination"/>
    <property type="evidence" value="ECO:0007669"/>
    <property type="project" value="UniProtKB-KW"/>
</dbReference>
<evidence type="ECO:0000256" key="4">
    <source>
        <dbReference type="ARBA" id="ARBA00022723"/>
    </source>
</evidence>
<keyword evidence="3" id="KW-0815">Transposition</keyword>
<dbReference type="GO" id="GO:0003677">
    <property type="term" value="F:DNA binding"/>
    <property type="evidence" value="ECO:0007669"/>
    <property type="project" value="UniProtKB-KW"/>
</dbReference>
<name>A0A6M4YES6_AERME</name>
<keyword evidence="5" id="KW-0862">Zinc</keyword>
<evidence type="ECO:0000256" key="2">
    <source>
        <dbReference type="ARBA" id="ARBA00011044"/>
    </source>
</evidence>
<accession>A0A6M4YES6</accession>
<feature type="domain" description="Cas12f1-like TNB" evidence="10">
    <location>
        <begin position="290"/>
        <end position="357"/>
    </location>
</feature>
<comment type="similarity">
    <text evidence="1">In the C-terminal section; belongs to the transposase 35 family.</text>
</comment>
<feature type="domain" description="Probable transposase IS891/IS1136/IS1341" evidence="9">
    <location>
        <begin position="177"/>
        <end position="278"/>
    </location>
</feature>
<organism evidence="12 13">
    <name type="scientific">Aeromonas media</name>
    <dbReference type="NCBI Taxonomy" id="651"/>
    <lineage>
        <taxon>Bacteria</taxon>
        <taxon>Pseudomonadati</taxon>
        <taxon>Pseudomonadota</taxon>
        <taxon>Gammaproteobacteria</taxon>
        <taxon>Aeromonadales</taxon>
        <taxon>Aeromonadaceae</taxon>
        <taxon>Aeromonas</taxon>
    </lineage>
</organism>
<proteinExistence type="inferred from homology"/>
<dbReference type="Pfam" id="PF12323">
    <property type="entry name" value="HTH_OrfB_IS605"/>
    <property type="match status" value="1"/>
</dbReference>
<evidence type="ECO:0000313" key="13">
    <source>
        <dbReference type="Proteomes" id="UP000501427"/>
    </source>
</evidence>
<reference evidence="12 13" key="1">
    <citation type="submission" date="2019-03" db="EMBL/GenBank/DDBJ databases">
        <title>Novel transposon Tn6433 accelerates the dissemination of tet(E) in Aeromonas from aerobic biofilm under oxytetracycline stress.</title>
        <authorList>
            <person name="Shi Y."/>
            <person name="Tian Z."/>
            <person name="Zhang Y."/>
            <person name="Zhang H."/>
            <person name="Yang M."/>
        </authorList>
    </citation>
    <scope>NUCLEOTIDE SEQUENCE [LARGE SCALE GENOMIC DNA]</scope>
    <source>
        <strain evidence="12 13">T0.1-19</strain>
    </source>
</reference>
<dbReference type="PANTHER" id="PTHR30405">
    <property type="entry name" value="TRANSPOSASE"/>
    <property type="match status" value="1"/>
</dbReference>
<keyword evidence="7" id="KW-0233">DNA recombination</keyword>
<sequence>MKRATKVRIYPTDEQAAFLNAQFGAVRFAYNKALQIQRHMFKRHGVSLKPKRDLKPLLAVAKKSRKYGWLKEFDSQALQQAVINLDKAFANFFNPKLKARMPTFKSKRGRQSSYHPNGKVLAAAIQLPKMTPIRAVIHRDIIGVVSSITVSRGPTGKYYASILCEDGCEAPAKPTFITDVTGCDMGLSHYLIESSGKKIANPRHLINASRNLRRKQKALSRKKKGSANRGKARRQLAALHERVANARADFQHKLSHTMVDENQAVIVETLKSANMMKNHKLARAIGDAGWHGFIMKLEYKAQAAGRHLIKLDQWFASSKLCSDCGHKMSDMPLHQRQWVCPACGAGHDRDINAAMNIQQQGILELKAAGLVVSTHGGQRQSANSAVVA</sequence>
<dbReference type="RefSeq" id="WP_171276435.1">
    <property type="nucleotide sequence ID" value="NZ_CAWPJG010000001.1"/>
</dbReference>
<dbReference type="Proteomes" id="UP000501427">
    <property type="component" value="Chromosome"/>
</dbReference>
<dbReference type="PANTHER" id="PTHR30405:SF25">
    <property type="entry name" value="RNA-GUIDED DNA ENDONUCLEASE INSQ-RELATED"/>
    <property type="match status" value="1"/>
</dbReference>
<feature type="domain" description="Transposase putative helix-turn-helix" evidence="11">
    <location>
        <begin position="1"/>
        <end position="45"/>
    </location>
</feature>
<dbReference type="Pfam" id="PF01385">
    <property type="entry name" value="OrfB_IS605"/>
    <property type="match status" value="1"/>
</dbReference>
<dbReference type="InterPro" id="IPR051399">
    <property type="entry name" value="RNA-guided_DNA_endo/Transpos"/>
</dbReference>
<dbReference type="AlphaFoldDB" id="A0A6M4YES6"/>
<comment type="similarity">
    <text evidence="2">In the N-terminal section; belongs to the transposase 2 family.</text>
</comment>
<gene>
    <name evidence="12" type="ORF">E4184_14440</name>
</gene>
<evidence type="ECO:0000259" key="9">
    <source>
        <dbReference type="Pfam" id="PF01385"/>
    </source>
</evidence>
<dbReference type="NCBIfam" id="NF040570">
    <property type="entry name" value="guided_TnpB"/>
    <property type="match status" value="1"/>
</dbReference>
<protein>
    <submittedName>
        <fullName evidence="12">Transposase</fullName>
    </submittedName>
</protein>
<feature type="region of interest" description="Disordered" evidence="8">
    <location>
        <begin position="212"/>
        <end position="232"/>
    </location>
</feature>
<keyword evidence="4" id="KW-0479">Metal-binding</keyword>
<dbReference type="InterPro" id="IPR001959">
    <property type="entry name" value="Transposase"/>
</dbReference>
<evidence type="ECO:0000256" key="8">
    <source>
        <dbReference type="SAM" id="MobiDB-lite"/>
    </source>
</evidence>
<dbReference type="InterPro" id="IPR021027">
    <property type="entry name" value="Transposase_put_HTH"/>
</dbReference>